<dbReference type="PROSITE" id="PS51885">
    <property type="entry name" value="NEPRILYSIN"/>
    <property type="match status" value="1"/>
</dbReference>
<dbReference type="AlphaFoldDB" id="A0A7E4ZWB8"/>
<dbReference type="SUPFAM" id="SSF55486">
    <property type="entry name" value="Metalloproteases ('zincins'), catalytic domain"/>
    <property type="match status" value="1"/>
</dbReference>
<name>A0A7E4ZWB8_PANRE</name>
<dbReference type="GO" id="GO:0016485">
    <property type="term" value="P:protein processing"/>
    <property type="evidence" value="ECO:0007669"/>
    <property type="project" value="TreeGrafter"/>
</dbReference>
<dbReference type="InterPro" id="IPR000718">
    <property type="entry name" value="Peptidase_M13"/>
</dbReference>
<accession>A0A7E4ZWB8</accession>
<feature type="domain" description="Peptidase M13 C-terminal" evidence="2">
    <location>
        <begin position="1"/>
        <end position="163"/>
    </location>
</feature>
<dbReference type="PANTHER" id="PTHR11733:SF167">
    <property type="entry name" value="FI17812P1-RELATED"/>
    <property type="match status" value="1"/>
</dbReference>
<dbReference type="GO" id="GO:0005886">
    <property type="term" value="C:plasma membrane"/>
    <property type="evidence" value="ECO:0007669"/>
    <property type="project" value="TreeGrafter"/>
</dbReference>
<protein>
    <submittedName>
        <fullName evidence="4">Peptidase_M13 domain-containing protein</fullName>
    </submittedName>
</protein>
<dbReference type="Gene3D" id="3.40.390.10">
    <property type="entry name" value="Collagenase (Catalytic Domain)"/>
    <property type="match status" value="1"/>
</dbReference>
<dbReference type="PANTHER" id="PTHR11733">
    <property type="entry name" value="ZINC METALLOPROTEASE FAMILY M13 NEPRILYSIN-RELATED"/>
    <property type="match status" value="1"/>
</dbReference>
<organism evidence="3 4">
    <name type="scientific">Panagrellus redivivus</name>
    <name type="common">Microworm</name>
    <dbReference type="NCBI Taxonomy" id="6233"/>
    <lineage>
        <taxon>Eukaryota</taxon>
        <taxon>Metazoa</taxon>
        <taxon>Ecdysozoa</taxon>
        <taxon>Nematoda</taxon>
        <taxon>Chromadorea</taxon>
        <taxon>Rhabditida</taxon>
        <taxon>Tylenchina</taxon>
        <taxon>Panagrolaimomorpha</taxon>
        <taxon>Panagrolaimoidea</taxon>
        <taxon>Panagrolaimidae</taxon>
        <taxon>Panagrellus</taxon>
    </lineage>
</organism>
<dbReference type="WBParaSite" id="Pan_g21502.t1">
    <property type="protein sequence ID" value="Pan_g21502.t1"/>
    <property type="gene ID" value="Pan_g21502"/>
</dbReference>
<proteinExistence type="inferred from homology"/>
<dbReference type="InterPro" id="IPR024079">
    <property type="entry name" value="MetalloPept_cat_dom_sf"/>
</dbReference>
<evidence type="ECO:0000259" key="2">
    <source>
        <dbReference type="Pfam" id="PF01431"/>
    </source>
</evidence>
<evidence type="ECO:0000313" key="3">
    <source>
        <dbReference type="Proteomes" id="UP000492821"/>
    </source>
</evidence>
<sequence>MGATIGHEVMHGFDNQGRSFDAFGNVVDWWDNATSAKFTDKANCYVDQYTAQGIDGMLTLGENIADNVGFKLTYGAYKRLLKRRGGSAEPALPTFEKYSPEQMFFIASSHEWCNNGLNEGDINDPHPPPDTRLRMIARNSKHFGKAFNCEKTSPMNPEKKCSIW</sequence>
<evidence type="ECO:0000313" key="4">
    <source>
        <dbReference type="WBParaSite" id="Pan_g21502.t1"/>
    </source>
</evidence>
<reference evidence="4" key="2">
    <citation type="submission" date="2020-10" db="UniProtKB">
        <authorList>
            <consortium name="WormBaseParasite"/>
        </authorList>
    </citation>
    <scope>IDENTIFICATION</scope>
</reference>
<dbReference type="InterPro" id="IPR018497">
    <property type="entry name" value="Peptidase_M13_C"/>
</dbReference>
<evidence type="ECO:0000256" key="1">
    <source>
        <dbReference type="ARBA" id="ARBA00007357"/>
    </source>
</evidence>
<reference evidence="3" key="1">
    <citation type="journal article" date="2013" name="Genetics">
        <title>The draft genome and transcriptome of Panagrellus redivivus are shaped by the harsh demands of a free-living lifestyle.</title>
        <authorList>
            <person name="Srinivasan J."/>
            <person name="Dillman A.R."/>
            <person name="Macchietto M.G."/>
            <person name="Heikkinen L."/>
            <person name="Lakso M."/>
            <person name="Fracchia K.M."/>
            <person name="Antoshechkin I."/>
            <person name="Mortazavi A."/>
            <person name="Wong G."/>
            <person name="Sternberg P.W."/>
        </authorList>
    </citation>
    <scope>NUCLEOTIDE SEQUENCE [LARGE SCALE GENOMIC DNA]</scope>
    <source>
        <strain evidence="3">MT8872</strain>
    </source>
</reference>
<dbReference type="GO" id="GO:0004222">
    <property type="term" value="F:metalloendopeptidase activity"/>
    <property type="evidence" value="ECO:0007669"/>
    <property type="project" value="InterPro"/>
</dbReference>
<dbReference type="Proteomes" id="UP000492821">
    <property type="component" value="Unassembled WGS sequence"/>
</dbReference>
<dbReference type="Pfam" id="PF01431">
    <property type="entry name" value="Peptidase_M13"/>
    <property type="match status" value="1"/>
</dbReference>
<comment type="similarity">
    <text evidence="1">Belongs to the peptidase M13 family.</text>
</comment>
<keyword evidence="3" id="KW-1185">Reference proteome</keyword>